<dbReference type="NCBIfam" id="NF000799">
    <property type="entry name" value="PRK00054.1-4"/>
    <property type="match status" value="1"/>
</dbReference>
<dbReference type="CDD" id="cd06218">
    <property type="entry name" value="DHOD_e_trans"/>
    <property type="match status" value="1"/>
</dbReference>
<dbReference type="InterPro" id="IPR039261">
    <property type="entry name" value="FNR_nucleotide-bd"/>
</dbReference>
<dbReference type="InterPro" id="IPR023455">
    <property type="entry name" value="Dihydroorotate_DHASE_ETsu"/>
</dbReference>
<evidence type="ECO:0000313" key="20">
    <source>
        <dbReference type="Proteomes" id="UP001057753"/>
    </source>
</evidence>
<dbReference type="PANTHER" id="PTHR43513">
    <property type="entry name" value="DIHYDROOROTATE DEHYDROGENASE B (NAD(+)), ELECTRON TRANSFER SUBUNIT"/>
    <property type="match status" value="1"/>
</dbReference>
<feature type="domain" description="FAD-binding FR-type" evidence="18">
    <location>
        <begin position="1"/>
        <end position="101"/>
    </location>
</feature>
<dbReference type="Gene3D" id="2.40.30.10">
    <property type="entry name" value="Translation factors"/>
    <property type="match status" value="1"/>
</dbReference>
<evidence type="ECO:0000256" key="1">
    <source>
        <dbReference type="ARBA" id="ARBA00004715"/>
    </source>
</evidence>
<evidence type="ECO:0000256" key="14">
    <source>
        <dbReference type="ARBA" id="ARBA00082223"/>
    </source>
</evidence>
<proteinExistence type="inferred from homology"/>
<dbReference type="GO" id="GO:0046872">
    <property type="term" value="F:metal ion binding"/>
    <property type="evidence" value="ECO:0007669"/>
    <property type="project" value="UniProtKB-KW"/>
</dbReference>
<dbReference type="InterPro" id="IPR001433">
    <property type="entry name" value="OxRdtase_FAD/NAD-bd"/>
</dbReference>
<dbReference type="PIRSF" id="PIRSF006816">
    <property type="entry name" value="Cyc3_hyd_g"/>
    <property type="match status" value="1"/>
</dbReference>
<dbReference type="Pfam" id="PF10418">
    <property type="entry name" value="DHODB_Fe-S_bind"/>
    <property type="match status" value="1"/>
</dbReference>
<comment type="cofactor">
    <cofactor evidence="17">
        <name>[2Fe-2S] cluster</name>
        <dbReference type="ChEBI" id="CHEBI:190135"/>
    </cofactor>
    <text evidence="17">Binds 1 [2Fe-2S] cluster per subunit.</text>
</comment>
<evidence type="ECO:0000256" key="12">
    <source>
        <dbReference type="ARBA" id="ARBA00023014"/>
    </source>
</evidence>
<organism evidence="19 20">
    <name type="scientific">Salipaludibacillus agaradhaerens</name>
    <name type="common">Bacillus agaradhaerens</name>
    <dbReference type="NCBI Taxonomy" id="76935"/>
    <lineage>
        <taxon>Bacteria</taxon>
        <taxon>Bacillati</taxon>
        <taxon>Bacillota</taxon>
        <taxon>Bacilli</taxon>
        <taxon>Bacillales</taxon>
        <taxon>Bacillaceae</taxon>
    </lineage>
</organism>
<comment type="cofactor">
    <cofactor evidence="15">
        <name>[2Fe-2S] cluster</name>
        <dbReference type="ChEBI" id="CHEBI:190135"/>
    </cofactor>
    <text evidence="15">Binds 1 [2Fe-2S] cluster per subunit.</text>
</comment>
<feature type="binding site" evidence="15 16">
    <location>
        <begin position="52"/>
        <end position="55"/>
    </location>
    <ligand>
        <name>FAD</name>
        <dbReference type="ChEBI" id="CHEBI:57692"/>
    </ligand>
</feature>
<keyword evidence="7 15" id="KW-0479">Metal-binding</keyword>
<dbReference type="InterPro" id="IPR050353">
    <property type="entry name" value="PyrK_electron_transfer"/>
</dbReference>
<evidence type="ECO:0000256" key="5">
    <source>
        <dbReference type="ARBA" id="ARBA00022630"/>
    </source>
</evidence>
<dbReference type="GO" id="GO:0050660">
    <property type="term" value="F:flavin adenine dinucleotide binding"/>
    <property type="evidence" value="ECO:0007669"/>
    <property type="project" value="InterPro"/>
</dbReference>
<evidence type="ECO:0000256" key="10">
    <source>
        <dbReference type="ARBA" id="ARBA00022982"/>
    </source>
</evidence>
<evidence type="ECO:0000256" key="6">
    <source>
        <dbReference type="ARBA" id="ARBA00022714"/>
    </source>
</evidence>
<dbReference type="HAMAP" id="MF_01211">
    <property type="entry name" value="DHODB_Fe_S_bind"/>
    <property type="match status" value="1"/>
</dbReference>
<dbReference type="SUPFAM" id="SSF52343">
    <property type="entry name" value="Ferredoxin reductase-like, C-terminal NADP-linked domain"/>
    <property type="match status" value="1"/>
</dbReference>
<feature type="binding site" evidence="15 17">
    <location>
        <position position="245"/>
    </location>
    <ligand>
        <name>[2Fe-2S] cluster</name>
        <dbReference type="ChEBI" id="CHEBI:190135"/>
    </ligand>
</feature>
<dbReference type="GO" id="GO:0009055">
    <property type="term" value="F:electron transfer activity"/>
    <property type="evidence" value="ECO:0007669"/>
    <property type="project" value="UniProtKB-UniRule"/>
</dbReference>
<evidence type="ECO:0000256" key="11">
    <source>
        <dbReference type="ARBA" id="ARBA00023004"/>
    </source>
</evidence>
<dbReference type="Gene3D" id="3.40.50.80">
    <property type="entry name" value="Nucleotide-binding domain of ferredoxin-NADP reductase (FNR) module"/>
    <property type="match status" value="1"/>
</dbReference>
<evidence type="ECO:0000256" key="4">
    <source>
        <dbReference type="ARBA" id="ARBA00022448"/>
    </source>
</evidence>
<comment type="cofactor">
    <cofactor evidence="15 16">
        <name>FAD</name>
        <dbReference type="ChEBI" id="CHEBI:57692"/>
    </cofactor>
    <text evidence="15 16">Binds 1 FAD per subunit.</text>
</comment>
<dbReference type="InterPro" id="IPR017927">
    <property type="entry name" value="FAD-bd_FR_type"/>
</dbReference>
<comment type="pathway">
    <text evidence="1 15">Pyrimidine metabolism; UMP biosynthesis via de novo pathway; orotate from (S)-dihydroorotate (NAD(+) route): step 1/1.</text>
</comment>
<keyword evidence="8 15" id="KW-0274">FAD</keyword>
<dbReference type="GO" id="GO:0016491">
    <property type="term" value="F:oxidoreductase activity"/>
    <property type="evidence" value="ECO:0007669"/>
    <property type="project" value="InterPro"/>
</dbReference>
<evidence type="ECO:0000256" key="15">
    <source>
        <dbReference type="HAMAP-Rule" id="MF_01211"/>
    </source>
</evidence>
<feature type="binding site" evidence="15 16">
    <location>
        <begin position="76"/>
        <end position="77"/>
    </location>
    <ligand>
        <name>FAD</name>
        <dbReference type="ChEBI" id="CHEBI:57692"/>
    </ligand>
</feature>
<keyword evidence="6 15" id="KW-0001">2Fe-2S</keyword>
<dbReference type="GO" id="GO:0051537">
    <property type="term" value="F:2 iron, 2 sulfur cluster binding"/>
    <property type="evidence" value="ECO:0007669"/>
    <property type="project" value="UniProtKB-KW"/>
</dbReference>
<evidence type="ECO:0000256" key="16">
    <source>
        <dbReference type="PIRSR" id="PIRSR006816-1"/>
    </source>
</evidence>
<evidence type="ECO:0000313" key="19">
    <source>
        <dbReference type="EMBL" id="MCR6095972.1"/>
    </source>
</evidence>
<evidence type="ECO:0000256" key="13">
    <source>
        <dbReference type="ARBA" id="ARBA00069792"/>
    </source>
</evidence>
<keyword evidence="10 15" id="KW-0249">Electron transport</keyword>
<dbReference type="Pfam" id="PF00175">
    <property type="entry name" value="NAD_binding_1"/>
    <property type="match status" value="1"/>
</dbReference>
<sequence length="258" mass="28102">MIVEDMSVIEQSLRAPGIYEMTLYGESVNMMTTPGQFLHIKVEEGISPLLRRPISICDVNLEKKELSIIYRVEGKGTTLLSRKKSGDMVNVLGPLGKGFPIHDEDEGKTALLIGGGVGIPPLYYLAKKLVEAGINVETVLGFRTAHDIFLEEEFALLGNLHISTEDGSKGTKGFVTTILEQSSFRYDTFYSCGPLPMLRAVEATTVTPGYVSLEERMGCGVGACLACVCDTVHAKEESKDYRKVCSDGPVFRAGEVVL</sequence>
<evidence type="ECO:0000256" key="8">
    <source>
        <dbReference type="ARBA" id="ARBA00022827"/>
    </source>
</evidence>
<keyword evidence="5 15" id="KW-0285">Flavoprotein</keyword>
<keyword evidence="9 15" id="KW-0665">Pyrimidine biosynthesis</keyword>
<comment type="caution">
    <text evidence="19">The sequence shown here is derived from an EMBL/GenBank/DDBJ whole genome shotgun (WGS) entry which is preliminary data.</text>
</comment>
<gene>
    <name evidence="15" type="primary">pyrK</name>
    <name evidence="19" type="ORF">HXA33_05385</name>
</gene>
<dbReference type="Proteomes" id="UP001057753">
    <property type="component" value="Unassembled WGS sequence"/>
</dbReference>
<keyword evidence="4 15" id="KW-0813">Transport</keyword>
<feature type="binding site" evidence="15 17">
    <location>
        <position position="224"/>
    </location>
    <ligand>
        <name>[2Fe-2S] cluster</name>
        <dbReference type="ChEBI" id="CHEBI:190135"/>
    </ligand>
</feature>
<dbReference type="InterPro" id="IPR017938">
    <property type="entry name" value="Riboflavin_synthase-like_b-brl"/>
</dbReference>
<feature type="binding site" evidence="15 16">
    <location>
        <begin position="69"/>
        <end position="71"/>
    </location>
    <ligand>
        <name>FAD</name>
        <dbReference type="ChEBI" id="CHEBI:57692"/>
    </ligand>
</feature>
<dbReference type="AlphaFoldDB" id="A0A9Q4FYB7"/>
<evidence type="ECO:0000256" key="17">
    <source>
        <dbReference type="PIRSR" id="PIRSR006816-2"/>
    </source>
</evidence>
<comment type="function">
    <text evidence="15">Responsible for channeling the electrons from the oxidation of dihydroorotate from the FMN redox center in the PyrD type B subunit to the ultimate electron acceptor NAD(+).</text>
</comment>
<evidence type="ECO:0000256" key="3">
    <source>
        <dbReference type="ARBA" id="ARBA00011669"/>
    </source>
</evidence>
<feature type="binding site" evidence="15 17">
    <location>
        <position position="219"/>
    </location>
    <ligand>
        <name>[2Fe-2S] cluster</name>
        <dbReference type="ChEBI" id="CHEBI:190135"/>
    </ligand>
</feature>
<dbReference type="Gene3D" id="2.10.240.10">
    <property type="entry name" value="Dihydroorotate dehydrogenase, electron transfer subunit"/>
    <property type="match status" value="1"/>
</dbReference>
<feature type="binding site" evidence="15 17">
    <location>
        <position position="227"/>
    </location>
    <ligand>
        <name>[2Fe-2S] cluster</name>
        <dbReference type="ChEBI" id="CHEBI:190135"/>
    </ligand>
</feature>
<name>A0A9Q4FYB7_SALAG</name>
<comment type="similarity">
    <text evidence="2 15">Belongs to the PyrK family.</text>
</comment>
<dbReference type="PROSITE" id="PS51384">
    <property type="entry name" value="FAD_FR"/>
    <property type="match status" value="1"/>
</dbReference>
<dbReference type="EMBL" id="JABXYM010000001">
    <property type="protein sequence ID" value="MCR6095972.1"/>
    <property type="molecule type" value="Genomic_DNA"/>
</dbReference>
<keyword evidence="20" id="KW-1185">Reference proteome</keyword>
<dbReference type="GO" id="GO:0044205">
    <property type="term" value="P:'de novo' UMP biosynthetic process"/>
    <property type="evidence" value="ECO:0007669"/>
    <property type="project" value="UniProtKB-UniRule"/>
</dbReference>
<reference evidence="19" key="1">
    <citation type="submission" date="2020-06" db="EMBL/GenBank/DDBJ databases">
        <title>Insight into the genomes of haloalkaliphilic bacilli from Kenyan soda lakes.</title>
        <authorList>
            <person name="Mwirichia R."/>
            <person name="Villamizar G.C."/>
            <person name="Poehlein A."/>
            <person name="Mugweru J."/>
            <person name="Kipnyargis A."/>
            <person name="Kiplimo D."/>
            <person name="Orwa P."/>
            <person name="Daniel R."/>
        </authorList>
    </citation>
    <scope>NUCLEOTIDE SEQUENCE</scope>
    <source>
        <strain evidence="19">B1096_S55</strain>
    </source>
</reference>
<evidence type="ECO:0000256" key="9">
    <source>
        <dbReference type="ARBA" id="ARBA00022975"/>
    </source>
</evidence>
<dbReference type="RefSeq" id="WP_257820709.1">
    <property type="nucleotide sequence ID" value="NZ_JABXYM010000001.1"/>
</dbReference>
<evidence type="ECO:0000259" key="18">
    <source>
        <dbReference type="PROSITE" id="PS51384"/>
    </source>
</evidence>
<dbReference type="InterPro" id="IPR019480">
    <property type="entry name" value="Dihydroorotate_DH_Fe-S-bd"/>
</dbReference>
<keyword evidence="11 15" id="KW-0408">Iron</keyword>
<accession>A0A9Q4FYB7</accession>
<comment type="subunit">
    <text evidence="3 15">Heterotetramer of 2 PyrK and 2 PyrD type B subunits.</text>
</comment>
<dbReference type="InterPro" id="IPR037117">
    <property type="entry name" value="Dihydroorotate_DH_ele_sf"/>
</dbReference>
<evidence type="ECO:0000256" key="2">
    <source>
        <dbReference type="ARBA" id="ARBA00006422"/>
    </source>
</evidence>
<dbReference type="InterPro" id="IPR012165">
    <property type="entry name" value="Cyt_c3_hydrogenase_gsu"/>
</dbReference>
<evidence type="ECO:0000256" key="7">
    <source>
        <dbReference type="ARBA" id="ARBA00022723"/>
    </source>
</evidence>
<dbReference type="FunFam" id="2.10.240.10:FF:000001">
    <property type="entry name" value="Dihydroorotate dehydrogenase B (NAD(+)), electron transfer subunit"/>
    <property type="match status" value="1"/>
</dbReference>
<keyword evidence="12 15" id="KW-0411">Iron-sulfur</keyword>
<dbReference type="PANTHER" id="PTHR43513:SF3">
    <property type="entry name" value="DIHYDROOROTATE DEHYDROGENASE B (NAD(+)), ELECTRON TRANSFER SUBUNIT-RELATED"/>
    <property type="match status" value="1"/>
</dbReference>
<protein>
    <recommendedName>
        <fullName evidence="13 15">Dihydroorotate dehydrogenase B (NAD(+)), electron transfer subunit</fullName>
    </recommendedName>
    <alternativeName>
        <fullName evidence="14 15">Dihydroorotate oxidase B, electron transfer subunit</fullName>
    </alternativeName>
</protein>
<dbReference type="SUPFAM" id="SSF63380">
    <property type="entry name" value="Riboflavin synthase domain-like"/>
    <property type="match status" value="1"/>
</dbReference>